<dbReference type="PROSITE" id="PS50906">
    <property type="entry name" value="NIT"/>
    <property type="match status" value="1"/>
</dbReference>
<dbReference type="CDD" id="cd06225">
    <property type="entry name" value="HAMP"/>
    <property type="match status" value="1"/>
</dbReference>
<evidence type="ECO:0000256" key="1">
    <source>
        <dbReference type="ARBA" id="ARBA00004370"/>
    </source>
</evidence>
<organism evidence="9 10">
    <name type="scientific">Shewanella litorisediminis</name>
    <dbReference type="NCBI Taxonomy" id="1173586"/>
    <lineage>
        <taxon>Bacteria</taxon>
        <taxon>Pseudomonadati</taxon>
        <taxon>Pseudomonadota</taxon>
        <taxon>Gammaproteobacteria</taxon>
        <taxon>Alteromonadales</taxon>
        <taxon>Shewanellaceae</taxon>
        <taxon>Shewanella</taxon>
    </lineage>
</organism>
<dbReference type="Proteomes" id="UP000596252">
    <property type="component" value="Chromosome"/>
</dbReference>
<accession>A0ABX7G804</accession>
<feature type="domain" description="HAMP" evidence="7">
    <location>
        <begin position="333"/>
        <end position="386"/>
    </location>
</feature>
<keyword evidence="10" id="KW-1185">Reference proteome</keyword>
<evidence type="ECO:0000313" key="9">
    <source>
        <dbReference type="EMBL" id="QRH03412.1"/>
    </source>
</evidence>
<evidence type="ECO:0000256" key="3">
    <source>
        <dbReference type="ARBA" id="ARBA00029447"/>
    </source>
</evidence>
<dbReference type="PRINTS" id="PR00260">
    <property type="entry name" value="CHEMTRNSDUCR"/>
</dbReference>
<name>A0ABX7G804_9GAMM</name>
<evidence type="ECO:0000256" key="4">
    <source>
        <dbReference type="PROSITE-ProRule" id="PRU00284"/>
    </source>
</evidence>
<dbReference type="PROSITE" id="PS50111">
    <property type="entry name" value="CHEMOTAXIS_TRANSDUC_2"/>
    <property type="match status" value="1"/>
</dbReference>
<dbReference type="SUPFAM" id="SSF58104">
    <property type="entry name" value="Methyl-accepting chemotaxis protein (MCP) signaling domain"/>
    <property type="match status" value="1"/>
</dbReference>
<evidence type="ECO:0000256" key="5">
    <source>
        <dbReference type="SAM" id="Phobius"/>
    </source>
</evidence>
<dbReference type="EMBL" id="CP069213">
    <property type="protein sequence ID" value="QRH03412.1"/>
    <property type="molecule type" value="Genomic_DNA"/>
</dbReference>
<gene>
    <name evidence="9" type="ORF">JQC75_08550</name>
</gene>
<dbReference type="Pfam" id="PF00672">
    <property type="entry name" value="HAMP"/>
    <property type="match status" value="1"/>
</dbReference>
<proteinExistence type="inferred from homology"/>
<evidence type="ECO:0000256" key="2">
    <source>
        <dbReference type="ARBA" id="ARBA00023224"/>
    </source>
</evidence>
<dbReference type="InterPro" id="IPR004089">
    <property type="entry name" value="MCPsignal_dom"/>
</dbReference>
<reference evidence="9 10" key="1">
    <citation type="journal article" date="2012" name="Antonie Van Leeuwenhoek">
        <title>Shewanella litorisediminis sp. nov., a gammaproteobacterium isolated from a tidal flat sediment.</title>
        <authorList>
            <person name="Lee M.H."/>
            <person name="Yoon J.H."/>
        </authorList>
    </citation>
    <scope>NUCLEOTIDE SEQUENCE [LARGE SCALE GENOMIC DNA]</scope>
    <source>
        <strain evidence="9 10">SMK1-12</strain>
    </source>
</reference>
<dbReference type="CDD" id="cd11386">
    <property type="entry name" value="MCP_signal"/>
    <property type="match status" value="1"/>
</dbReference>
<keyword evidence="5" id="KW-1133">Transmembrane helix</keyword>
<feature type="domain" description="Methyl-accepting transducer" evidence="6">
    <location>
        <begin position="391"/>
        <end position="627"/>
    </location>
</feature>
<protein>
    <submittedName>
        <fullName evidence="9">Methyl-accepting chemotaxis protein</fullName>
    </submittedName>
</protein>
<comment type="subcellular location">
    <subcellularLocation>
        <location evidence="1">Membrane</location>
    </subcellularLocation>
</comment>
<dbReference type="PANTHER" id="PTHR32089:SF112">
    <property type="entry name" value="LYSOZYME-LIKE PROTEIN-RELATED"/>
    <property type="match status" value="1"/>
</dbReference>
<dbReference type="SMART" id="SM00283">
    <property type="entry name" value="MA"/>
    <property type="match status" value="1"/>
</dbReference>
<comment type="similarity">
    <text evidence="3">Belongs to the methyl-accepting chemotaxis (MCP) protein family.</text>
</comment>
<keyword evidence="2 4" id="KW-0807">Transducer</keyword>
<feature type="transmembrane region" description="Helical" evidence="5">
    <location>
        <begin position="308"/>
        <end position="335"/>
    </location>
</feature>
<evidence type="ECO:0000259" key="6">
    <source>
        <dbReference type="PROSITE" id="PS50111"/>
    </source>
</evidence>
<dbReference type="InterPro" id="IPR004090">
    <property type="entry name" value="Chemotax_Me-accpt_rcpt"/>
</dbReference>
<evidence type="ECO:0000313" key="10">
    <source>
        <dbReference type="Proteomes" id="UP000596252"/>
    </source>
</evidence>
<evidence type="ECO:0000259" key="7">
    <source>
        <dbReference type="PROSITE" id="PS50885"/>
    </source>
</evidence>
<dbReference type="Pfam" id="PF00015">
    <property type="entry name" value="MCPsignal"/>
    <property type="match status" value="1"/>
</dbReference>
<evidence type="ECO:0000259" key="8">
    <source>
        <dbReference type="PROSITE" id="PS50906"/>
    </source>
</evidence>
<dbReference type="InterPro" id="IPR010910">
    <property type="entry name" value="Nitrate/nitrite_sensing_bac"/>
</dbReference>
<dbReference type="InterPro" id="IPR003660">
    <property type="entry name" value="HAMP_dom"/>
</dbReference>
<sequence length="666" mass="72843">MNMRWIANLSMKFKLMLVFMPPLLGFLIFGGILLNDKIDESNSLQNVQQLTDLAVINSALVHELQKERGMSAGFLGSNGQRFKAQLPSQRSLTDEKLRAFSQYVKGKQFASHVQDEVQAATAELGRLATIRGQVDGLSISVADEVAYYTGLNKRLLGIVDDIVHEGADKTIAVASAAFSAYLQMKERAGIERAVLSSTFGNDGFKPGVYTRAVRLMSEQDTYAERFDALAAEEWRRSWQRALQSPEVAEVTRYRELALSQDNQAIAKTSPEDWFKASTARINLLYSIENELAKSLGSLTHSRLQAANWHMMLMMISLVAVLVLVALMGLSVMGYLNRSVVHIENQMRRAREEFDLAIRINVNSADELGLLGNAFNGMMTDFEAVIHQVKTNSLKVTDAVKRMESHSIQMRHDVAQGHSEAEQVASAMTEMSATVSQIASNAVEASSASGKANQEARTGNKEVGNTGKTISALALEIDAAAVAITKLDTDIQGIVSVLEVISSIAEQTNLLALNAAIEAARAGEMGRGFAVVADEVRSLAQRAQSSTTDIRTMTERLKEGARIAVDAMSRGQTQAQASVEEVKHAGEELKRIVDYVSVIDSMNEQIAAATHEQSAVAEEVNRNALRISEIYQNTHQVADELGRINDDLLSAVDAMGKEVSKFSLSRR</sequence>
<dbReference type="PROSITE" id="PS50885">
    <property type="entry name" value="HAMP"/>
    <property type="match status" value="1"/>
</dbReference>
<keyword evidence="5" id="KW-0812">Transmembrane</keyword>
<dbReference type="RefSeq" id="WP_203326965.1">
    <property type="nucleotide sequence ID" value="NZ_CP069213.1"/>
</dbReference>
<dbReference type="InterPro" id="IPR013587">
    <property type="entry name" value="Nitrate/nitrite_sensing"/>
</dbReference>
<dbReference type="PANTHER" id="PTHR32089">
    <property type="entry name" value="METHYL-ACCEPTING CHEMOTAXIS PROTEIN MCPB"/>
    <property type="match status" value="1"/>
</dbReference>
<feature type="domain" description="NIT" evidence="8">
    <location>
        <begin position="55"/>
        <end position="302"/>
    </location>
</feature>
<dbReference type="Pfam" id="PF08376">
    <property type="entry name" value="NIT"/>
    <property type="match status" value="1"/>
</dbReference>
<dbReference type="Gene3D" id="1.10.287.950">
    <property type="entry name" value="Methyl-accepting chemotaxis protein"/>
    <property type="match status" value="1"/>
</dbReference>
<keyword evidence="5" id="KW-0472">Membrane</keyword>